<dbReference type="GO" id="GO:0043531">
    <property type="term" value="F:ADP binding"/>
    <property type="evidence" value="ECO:0007669"/>
    <property type="project" value="InterPro"/>
</dbReference>
<dbReference type="InParanoid" id="A0A507AL31"/>
<dbReference type="InterPro" id="IPR027417">
    <property type="entry name" value="P-loop_NTPase"/>
</dbReference>
<name>A0A507AL31_9PEZI</name>
<dbReference type="Gene3D" id="1.25.40.10">
    <property type="entry name" value="Tetratricopeptide repeat domain"/>
    <property type="match status" value="2"/>
</dbReference>
<evidence type="ECO:0000256" key="1">
    <source>
        <dbReference type="SAM" id="MobiDB-lite"/>
    </source>
</evidence>
<dbReference type="SUPFAM" id="SSF48452">
    <property type="entry name" value="TPR-like"/>
    <property type="match status" value="1"/>
</dbReference>
<feature type="region of interest" description="Disordered" evidence="1">
    <location>
        <begin position="306"/>
        <end position="334"/>
    </location>
</feature>
<feature type="compositionally biased region" description="Polar residues" evidence="1">
    <location>
        <begin position="321"/>
        <end position="334"/>
    </location>
</feature>
<dbReference type="RefSeq" id="XP_030989488.1">
    <property type="nucleotide sequence ID" value="XM_031133201.1"/>
</dbReference>
<organism evidence="3 4">
    <name type="scientific">Thyridium curvatum</name>
    <dbReference type="NCBI Taxonomy" id="1093900"/>
    <lineage>
        <taxon>Eukaryota</taxon>
        <taxon>Fungi</taxon>
        <taxon>Dikarya</taxon>
        <taxon>Ascomycota</taxon>
        <taxon>Pezizomycotina</taxon>
        <taxon>Sordariomycetes</taxon>
        <taxon>Sordariomycetidae</taxon>
        <taxon>Thyridiales</taxon>
        <taxon>Thyridiaceae</taxon>
        <taxon>Thyridium</taxon>
    </lineage>
</organism>
<evidence type="ECO:0000313" key="4">
    <source>
        <dbReference type="Proteomes" id="UP000319257"/>
    </source>
</evidence>
<dbReference type="SUPFAM" id="SSF52540">
    <property type="entry name" value="P-loop containing nucleoside triphosphate hydrolases"/>
    <property type="match status" value="1"/>
</dbReference>
<proteinExistence type="predicted"/>
<gene>
    <name evidence="3" type="ORF">E0L32_010569</name>
</gene>
<sequence length="1109" mass="124494">MNDQEHDSMARQKPGILRRVWPTSPVDPDTFNINLVIVPAVGAPAVDRFLKSNWAWLIELARYSEVHPRIFLFDYVTEKTDGSIWQSIVFRGSELTDLLVHDTDALARPLIFVSHGLGGVIVKQASFSWALRLADQQGYNPSLRRFLEVHSGTIFLSSPHPKYARRNDDRIPLSHLLRCYISLSKAILDQAGAEEAIIQTVCRKYQEAAIEVPVISTFETKPTKISMGLFRSWKGILVTRSFAEIALKYEQLFATQKSHTEANIVDAGSDLSEEIFKLLCAVVANRQNIHVPSRPQPQPVQVDNFTWASTAPDPEDRPDQIVSTPSDSKHLSSNQAVFGSTEASSFVFVQGVNDITQSQAVAQVPCLVLGPEPQNPDFFGRGQILDMISNFLNPMAGDTAGGSPVTRSFSLCGLAGVGKSQIATEFVHRHIASYDAIFWVQADNDNSIADSFIRIATEIKLLSGNEKKDAVISRNLVMEWLSNPVKSRPEREEEGDVTTEMATWLIVYDNADDLDLLSDYWPTTTSGNILVTSRDPLAKSSSSLPGVEGIDLETLDPEESSALLMKVAGFEASQKNKEQSAALGKRLGGLPLALAQIAAVVRRRHMTFQEFLDVFNEEPSNREILLGQEKYQHTLSTIWHLDSLSSQARSLLSVLSLLDPDAIYESLFDHELSQARDRTFPSTKLDYLDARGSLLKSSLVKRTEDEQQLLIHRLVQDATRAHLSTDQLEQAFGTSIDILSKSWPKSSFLFSHETSIWNASDKIVPHIIKMARIYEQDPERQFPLETLRQLAGLLQKGGWHVCEKGNFKVAESMFASSLQICEQHAQDIPEEYADALFCSGSIASDTNRFKLHMELAKRHFKQRMEVENKKPKLTLGAGLAHSEMALAHLLNNQYEQTIEYSMKAREINQESTEFLSGKYWPFFAIIHHAQALIGLNRHEEAEGMLLETLRWRQVQFGANDTESFKTGYALQVLGTIRQKQDRHAEAFDMFNRALDNYKATVGLSHHRTGHIFVKLGDENIYLGPFSTAMSLYNQALQIFESYPSAYVQEIARTAFKKALLYELLGNMTEAARLSSRARVLYSETVSEYVSYDTTLTLSDYDSIVSIWAR</sequence>
<dbReference type="Pfam" id="PF25000">
    <property type="entry name" value="DUF7779"/>
    <property type="match status" value="1"/>
</dbReference>
<reference evidence="3 4" key="1">
    <citation type="submission" date="2019-06" db="EMBL/GenBank/DDBJ databases">
        <title>Draft genome sequence of the filamentous fungus Phialemoniopsis curvata isolated from diesel fuel.</title>
        <authorList>
            <person name="Varaljay V.A."/>
            <person name="Lyon W.J."/>
            <person name="Crouch A.L."/>
            <person name="Drake C.E."/>
            <person name="Hollomon J.M."/>
            <person name="Nadeau L.J."/>
            <person name="Nunn H.S."/>
            <person name="Stevenson B.S."/>
            <person name="Bojanowski C.L."/>
            <person name="Crookes-Goodson W.J."/>
        </authorList>
    </citation>
    <scope>NUCLEOTIDE SEQUENCE [LARGE SCALE GENOMIC DNA]</scope>
    <source>
        <strain evidence="3 4">D216</strain>
    </source>
</reference>
<dbReference type="Proteomes" id="UP000319257">
    <property type="component" value="Unassembled WGS sequence"/>
</dbReference>
<dbReference type="EMBL" id="SKBQ01000086">
    <property type="protein sequence ID" value="TPX07777.1"/>
    <property type="molecule type" value="Genomic_DNA"/>
</dbReference>
<feature type="domain" description="DUF7779" evidence="2">
    <location>
        <begin position="639"/>
        <end position="727"/>
    </location>
</feature>
<dbReference type="PANTHER" id="PTHR35205:SF1">
    <property type="entry name" value="ZU5 DOMAIN-CONTAINING PROTEIN"/>
    <property type="match status" value="1"/>
</dbReference>
<dbReference type="SMART" id="SM00028">
    <property type="entry name" value="TPR"/>
    <property type="match status" value="4"/>
</dbReference>
<accession>A0A507AL31</accession>
<dbReference type="InterPro" id="IPR056681">
    <property type="entry name" value="DUF7779"/>
</dbReference>
<dbReference type="OrthoDB" id="6161812at2759"/>
<protein>
    <recommendedName>
        <fullName evidence="2">DUF7779 domain-containing protein</fullName>
    </recommendedName>
</protein>
<dbReference type="InterPro" id="IPR011990">
    <property type="entry name" value="TPR-like_helical_dom_sf"/>
</dbReference>
<keyword evidence="4" id="KW-1185">Reference proteome</keyword>
<dbReference type="Gene3D" id="3.40.50.300">
    <property type="entry name" value="P-loop containing nucleotide triphosphate hydrolases"/>
    <property type="match status" value="1"/>
</dbReference>
<dbReference type="PANTHER" id="PTHR35205">
    <property type="entry name" value="NB-ARC AND TPR DOMAIN PROTEIN"/>
    <property type="match status" value="1"/>
</dbReference>
<dbReference type="AlphaFoldDB" id="A0A507AL31"/>
<dbReference type="STRING" id="1093900.A0A507AL31"/>
<comment type="caution">
    <text evidence="3">The sequence shown here is derived from an EMBL/GenBank/DDBJ whole genome shotgun (WGS) entry which is preliminary data.</text>
</comment>
<dbReference type="Pfam" id="PF13424">
    <property type="entry name" value="TPR_12"/>
    <property type="match status" value="1"/>
</dbReference>
<dbReference type="GeneID" id="41978016"/>
<dbReference type="InterPro" id="IPR019734">
    <property type="entry name" value="TPR_rpt"/>
</dbReference>
<evidence type="ECO:0000259" key="2">
    <source>
        <dbReference type="Pfam" id="PF25000"/>
    </source>
</evidence>
<evidence type="ECO:0000313" key="3">
    <source>
        <dbReference type="EMBL" id="TPX07777.1"/>
    </source>
</evidence>